<dbReference type="EMBL" id="BQNB010013635">
    <property type="protein sequence ID" value="GJT18418.1"/>
    <property type="molecule type" value="Genomic_DNA"/>
</dbReference>
<sequence length="131" mass="15188">MATMAENVIAAGSKTRPPMLEKGMYDSWKTRIMLYIRGKENGEMLRDSVKNGPYKFKSEITVKDTYVVTDIRRAERLEDLKGDDKLRYDSDIKAVNIFFSDCQLTSTLSSTTIKLQRKYKIASKNLWKAYR</sequence>
<keyword evidence="2" id="KW-1185">Reference proteome</keyword>
<gene>
    <name evidence="1" type="ORF">Tco_0877124</name>
</gene>
<organism evidence="1 2">
    <name type="scientific">Tanacetum coccineum</name>
    <dbReference type="NCBI Taxonomy" id="301880"/>
    <lineage>
        <taxon>Eukaryota</taxon>
        <taxon>Viridiplantae</taxon>
        <taxon>Streptophyta</taxon>
        <taxon>Embryophyta</taxon>
        <taxon>Tracheophyta</taxon>
        <taxon>Spermatophyta</taxon>
        <taxon>Magnoliopsida</taxon>
        <taxon>eudicotyledons</taxon>
        <taxon>Gunneridae</taxon>
        <taxon>Pentapetalae</taxon>
        <taxon>asterids</taxon>
        <taxon>campanulids</taxon>
        <taxon>Asterales</taxon>
        <taxon>Asteraceae</taxon>
        <taxon>Asteroideae</taxon>
        <taxon>Anthemideae</taxon>
        <taxon>Anthemidinae</taxon>
        <taxon>Tanacetum</taxon>
    </lineage>
</organism>
<proteinExistence type="predicted"/>
<reference evidence="1" key="2">
    <citation type="submission" date="2022-01" db="EMBL/GenBank/DDBJ databases">
        <authorList>
            <person name="Yamashiro T."/>
            <person name="Shiraishi A."/>
            <person name="Satake H."/>
            <person name="Nakayama K."/>
        </authorList>
    </citation>
    <scope>NUCLEOTIDE SEQUENCE</scope>
</reference>
<evidence type="ECO:0000313" key="2">
    <source>
        <dbReference type="Proteomes" id="UP001151760"/>
    </source>
</evidence>
<name>A0ABQ5BXE7_9ASTR</name>
<comment type="caution">
    <text evidence="1">The sequence shown here is derived from an EMBL/GenBank/DDBJ whole genome shotgun (WGS) entry which is preliminary data.</text>
</comment>
<dbReference type="Proteomes" id="UP001151760">
    <property type="component" value="Unassembled WGS sequence"/>
</dbReference>
<accession>A0ABQ5BXE7</accession>
<reference evidence="1" key="1">
    <citation type="journal article" date="2022" name="Int. J. Mol. Sci.">
        <title>Draft Genome of Tanacetum Coccineum: Genomic Comparison of Closely Related Tanacetum-Family Plants.</title>
        <authorList>
            <person name="Yamashiro T."/>
            <person name="Shiraishi A."/>
            <person name="Nakayama K."/>
            <person name="Satake H."/>
        </authorList>
    </citation>
    <scope>NUCLEOTIDE SEQUENCE</scope>
</reference>
<protein>
    <submittedName>
        <fullName evidence="1">Uncharacterized protein</fullName>
    </submittedName>
</protein>
<evidence type="ECO:0000313" key="1">
    <source>
        <dbReference type="EMBL" id="GJT18418.1"/>
    </source>
</evidence>